<evidence type="ECO:0000313" key="1">
    <source>
        <dbReference type="EMBL" id="KAF3704062.1"/>
    </source>
</evidence>
<keyword evidence="2" id="KW-1185">Reference proteome</keyword>
<reference evidence="2" key="2">
    <citation type="submission" date="2019-02" db="EMBL/GenBank/DDBJ databases">
        <title>Opniocepnalus argus Var Kimnra genome.</title>
        <authorList>
            <person name="Zhou C."/>
            <person name="Xiao S."/>
        </authorList>
    </citation>
    <scope>NUCLEOTIDE SEQUENCE [LARGE SCALE GENOMIC DNA]</scope>
</reference>
<dbReference type="AlphaFoldDB" id="A0A6G1QNA3"/>
<dbReference type="EMBL" id="CM015731">
    <property type="protein sequence ID" value="KAF3704062.1"/>
    <property type="molecule type" value="Genomic_DNA"/>
</dbReference>
<dbReference type="Proteomes" id="UP000503349">
    <property type="component" value="Chromosome 20"/>
</dbReference>
<name>A0A6G1QNA3_CHAAH</name>
<evidence type="ECO:0000313" key="2">
    <source>
        <dbReference type="Proteomes" id="UP000503349"/>
    </source>
</evidence>
<accession>A0A6G1QNA3</accession>
<gene>
    <name evidence="1" type="ORF">EXN66_Car019750</name>
</gene>
<sequence>MCVEADGYRFLCHSVHCSPVVSDKETEATIQALDTDGNGRIFVHRGVFLLTFYILMH</sequence>
<reference evidence="1 2" key="1">
    <citation type="submission" date="2019-02" db="EMBL/GenBank/DDBJ databases">
        <title>Opniocepnalus argus genome.</title>
        <authorList>
            <person name="Zhou C."/>
            <person name="Xiao S."/>
        </authorList>
    </citation>
    <scope>NUCLEOTIDE SEQUENCE [LARGE SCALE GENOMIC DNA]</scope>
    <source>
        <strain evidence="1">OARG1902GOOAL</strain>
        <tissue evidence="1">Muscle</tissue>
    </source>
</reference>
<protein>
    <submittedName>
        <fullName evidence="1">Uncharacterized protein</fullName>
    </submittedName>
</protein>
<proteinExistence type="predicted"/>
<organism evidence="1 2">
    <name type="scientific">Channa argus</name>
    <name type="common">Northern snakehead</name>
    <name type="synonym">Ophicephalus argus</name>
    <dbReference type="NCBI Taxonomy" id="215402"/>
    <lineage>
        <taxon>Eukaryota</taxon>
        <taxon>Metazoa</taxon>
        <taxon>Chordata</taxon>
        <taxon>Craniata</taxon>
        <taxon>Vertebrata</taxon>
        <taxon>Euteleostomi</taxon>
        <taxon>Actinopterygii</taxon>
        <taxon>Neopterygii</taxon>
        <taxon>Teleostei</taxon>
        <taxon>Neoteleostei</taxon>
        <taxon>Acanthomorphata</taxon>
        <taxon>Anabantaria</taxon>
        <taxon>Anabantiformes</taxon>
        <taxon>Channoidei</taxon>
        <taxon>Channidae</taxon>
        <taxon>Channa</taxon>
    </lineage>
</organism>